<accession>A0ACB9AZK5</accession>
<sequence>MERPSLLEELKKGGTRRDNIFNRPSLRLEYRVTPINAPLPLRVIIHGHKPDEKRADTGKVVQLAESVAELLKLAENKLGKRGSVIHMEDGSQVEDLDALRDNDHLFVF</sequence>
<proteinExistence type="predicted"/>
<evidence type="ECO:0000313" key="2">
    <source>
        <dbReference type="Proteomes" id="UP001056120"/>
    </source>
</evidence>
<dbReference type="Proteomes" id="UP001056120">
    <property type="component" value="Linkage Group LG24"/>
</dbReference>
<comment type="caution">
    <text evidence="1">The sequence shown here is derived from an EMBL/GenBank/DDBJ whole genome shotgun (WGS) entry which is preliminary data.</text>
</comment>
<organism evidence="1 2">
    <name type="scientific">Smallanthus sonchifolius</name>
    <dbReference type="NCBI Taxonomy" id="185202"/>
    <lineage>
        <taxon>Eukaryota</taxon>
        <taxon>Viridiplantae</taxon>
        <taxon>Streptophyta</taxon>
        <taxon>Embryophyta</taxon>
        <taxon>Tracheophyta</taxon>
        <taxon>Spermatophyta</taxon>
        <taxon>Magnoliopsida</taxon>
        <taxon>eudicotyledons</taxon>
        <taxon>Gunneridae</taxon>
        <taxon>Pentapetalae</taxon>
        <taxon>asterids</taxon>
        <taxon>campanulids</taxon>
        <taxon>Asterales</taxon>
        <taxon>Asteraceae</taxon>
        <taxon>Asteroideae</taxon>
        <taxon>Heliantheae alliance</taxon>
        <taxon>Millerieae</taxon>
        <taxon>Smallanthus</taxon>
    </lineage>
</organism>
<gene>
    <name evidence="1" type="ORF">L1987_72416</name>
</gene>
<reference evidence="1 2" key="2">
    <citation type="journal article" date="2022" name="Mol. Ecol. Resour.">
        <title>The genomes of chicory, endive, great burdock and yacon provide insights into Asteraceae paleo-polyploidization history and plant inulin production.</title>
        <authorList>
            <person name="Fan W."/>
            <person name="Wang S."/>
            <person name="Wang H."/>
            <person name="Wang A."/>
            <person name="Jiang F."/>
            <person name="Liu H."/>
            <person name="Zhao H."/>
            <person name="Xu D."/>
            <person name="Zhang Y."/>
        </authorList>
    </citation>
    <scope>NUCLEOTIDE SEQUENCE [LARGE SCALE GENOMIC DNA]</scope>
    <source>
        <strain evidence="2">cv. Yunnan</strain>
        <tissue evidence="1">Leaves</tissue>
    </source>
</reference>
<evidence type="ECO:0000313" key="1">
    <source>
        <dbReference type="EMBL" id="KAI3713830.1"/>
    </source>
</evidence>
<protein>
    <submittedName>
        <fullName evidence="1">Uncharacterized protein</fullName>
    </submittedName>
</protein>
<keyword evidence="2" id="KW-1185">Reference proteome</keyword>
<dbReference type="EMBL" id="CM042041">
    <property type="protein sequence ID" value="KAI3713830.1"/>
    <property type="molecule type" value="Genomic_DNA"/>
</dbReference>
<name>A0ACB9AZK5_9ASTR</name>
<reference evidence="2" key="1">
    <citation type="journal article" date="2022" name="Mol. Ecol. Resour.">
        <title>The genomes of chicory, endive, great burdock and yacon provide insights into Asteraceae palaeo-polyploidization history and plant inulin production.</title>
        <authorList>
            <person name="Fan W."/>
            <person name="Wang S."/>
            <person name="Wang H."/>
            <person name="Wang A."/>
            <person name="Jiang F."/>
            <person name="Liu H."/>
            <person name="Zhao H."/>
            <person name="Xu D."/>
            <person name="Zhang Y."/>
        </authorList>
    </citation>
    <scope>NUCLEOTIDE SEQUENCE [LARGE SCALE GENOMIC DNA]</scope>
    <source>
        <strain evidence="2">cv. Yunnan</strain>
    </source>
</reference>